<accession>A0AAD3T543</accession>
<evidence type="ECO:0000313" key="2">
    <source>
        <dbReference type="Proteomes" id="UP001279734"/>
    </source>
</evidence>
<comment type="caution">
    <text evidence="1">The sequence shown here is derived from an EMBL/GenBank/DDBJ whole genome shotgun (WGS) entry which is preliminary data.</text>
</comment>
<sequence>MPSPLIKFFTHNCPNVEAILDSENLSDSFLLTDKDQNKAPVLVPVPPLQGFNNSDPTAFVVDHNSYAVTNNKGEHTLLVPDDFVQPDAIL</sequence>
<reference evidence="1" key="1">
    <citation type="submission" date="2023-05" db="EMBL/GenBank/DDBJ databases">
        <title>Nepenthes gracilis genome sequencing.</title>
        <authorList>
            <person name="Fukushima K."/>
        </authorList>
    </citation>
    <scope>NUCLEOTIDE SEQUENCE</scope>
    <source>
        <strain evidence="1">SING2019-196</strain>
    </source>
</reference>
<evidence type="ECO:0000313" key="1">
    <source>
        <dbReference type="EMBL" id="GMH23200.1"/>
    </source>
</evidence>
<gene>
    <name evidence="1" type="ORF">Nepgr_025043</name>
</gene>
<protein>
    <submittedName>
        <fullName evidence="1">Uncharacterized protein</fullName>
    </submittedName>
</protein>
<dbReference type="Proteomes" id="UP001279734">
    <property type="component" value="Unassembled WGS sequence"/>
</dbReference>
<dbReference type="AlphaFoldDB" id="A0AAD3T543"/>
<organism evidence="1 2">
    <name type="scientific">Nepenthes gracilis</name>
    <name type="common">Slender pitcher plant</name>
    <dbReference type="NCBI Taxonomy" id="150966"/>
    <lineage>
        <taxon>Eukaryota</taxon>
        <taxon>Viridiplantae</taxon>
        <taxon>Streptophyta</taxon>
        <taxon>Embryophyta</taxon>
        <taxon>Tracheophyta</taxon>
        <taxon>Spermatophyta</taxon>
        <taxon>Magnoliopsida</taxon>
        <taxon>eudicotyledons</taxon>
        <taxon>Gunneridae</taxon>
        <taxon>Pentapetalae</taxon>
        <taxon>Caryophyllales</taxon>
        <taxon>Nepenthaceae</taxon>
        <taxon>Nepenthes</taxon>
    </lineage>
</organism>
<dbReference type="EMBL" id="BSYO01000026">
    <property type="protein sequence ID" value="GMH23200.1"/>
    <property type="molecule type" value="Genomic_DNA"/>
</dbReference>
<proteinExistence type="predicted"/>
<keyword evidence="2" id="KW-1185">Reference proteome</keyword>
<name>A0AAD3T543_NEPGR</name>